<evidence type="ECO:0000313" key="3">
    <source>
        <dbReference type="Proteomes" id="UP000813385"/>
    </source>
</evidence>
<protein>
    <submittedName>
        <fullName evidence="2">Uncharacterized protein</fullName>
    </submittedName>
</protein>
<feature type="compositionally biased region" description="Polar residues" evidence="1">
    <location>
        <begin position="1"/>
        <end position="12"/>
    </location>
</feature>
<proteinExistence type="predicted"/>
<evidence type="ECO:0000313" key="2">
    <source>
        <dbReference type="EMBL" id="KAH7353430.1"/>
    </source>
</evidence>
<evidence type="ECO:0000256" key="1">
    <source>
        <dbReference type="SAM" id="MobiDB-lite"/>
    </source>
</evidence>
<dbReference type="EMBL" id="JAGPXD010000005">
    <property type="protein sequence ID" value="KAH7353430.1"/>
    <property type="molecule type" value="Genomic_DNA"/>
</dbReference>
<feature type="region of interest" description="Disordered" evidence="1">
    <location>
        <begin position="1"/>
        <end position="21"/>
    </location>
</feature>
<keyword evidence="3" id="KW-1185">Reference proteome</keyword>
<reference evidence="2" key="1">
    <citation type="journal article" date="2021" name="Nat. Commun.">
        <title>Genetic determinants of endophytism in the Arabidopsis root mycobiome.</title>
        <authorList>
            <person name="Mesny F."/>
            <person name="Miyauchi S."/>
            <person name="Thiergart T."/>
            <person name="Pickel B."/>
            <person name="Atanasova L."/>
            <person name="Karlsson M."/>
            <person name="Huettel B."/>
            <person name="Barry K.W."/>
            <person name="Haridas S."/>
            <person name="Chen C."/>
            <person name="Bauer D."/>
            <person name="Andreopoulos W."/>
            <person name="Pangilinan J."/>
            <person name="LaButti K."/>
            <person name="Riley R."/>
            <person name="Lipzen A."/>
            <person name="Clum A."/>
            <person name="Drula E."/>
            <person name="Henrissat B."/>
            <person name="Kohler A."/>
            <person name="Grigoriev I.V."/>
            <person name="Martin F.M."/>
            <person name="Hacquard S."/>
        </authorList>
    </citation>
    <scope>NUCLEOTIDE SEQUENCE</scope>
    <source>
        <strain evidence="2">MPI-CAGE-AT-0016</strain>
    </source>
</reference>
<dbReference type="Proteomes" id="UP000813385">
    <property type="component" value="Unassembled WGS sequence"/>
</dbReference>
<comment type="caution">
    <text evidence="2">The sequence shown here is derived from an EMBL/GenBank/DDBJ whole genome shotgun (WGS) entry which is preliminary data.</text>
</comment>
<name>A0A8K0T7S2_9PEZI</name>
<gene>
    <name evidence="2" type="ORF">B0T11DRAFT_117631</name>
</gene>
<dbReference type="AlphaFoldDB" id="A0A8K0T7S2"/>
<sequence length="209" mass="23921">MLLTASPTSPSTVLRKPADRIPPPASNNVGYCLYPYGHSSHLLLCPELRPRCPRLCEFCSTVDLCRLFLDAPCNPSLRGTSRSPALGRRLHSFPRHMPPLLSYMRRHCFETSPRCRLEPDEREQLLRPVRCGRRGGWVRFNLVDKNLSTAPMRAVPLAHNGEHKMPMTCCWVFLVEKTERGTCERRGQGEMSTKVLEHVGLNRKWVFLE</sequence>
<accession>A0A8K0T7S2</accession>
<organism evidence="2 3">
    <name type="scientific">Plectosphaerella cucumerina</name>
    <dbReference type="NCBI Taxonomy" id="40658"/>
    <lineage>
        <taxon>Eukaryota</taxon>
        <taxon>Fungi</taxon>
        <taxon>Dikarya</taxon>
        <taxon>Ascomycota</taxon>
        <taxon>Pezizomycotina</taxon>
        <taxon>Sordariomycetes</taxon>
        <taxon>Hypocreomycetidae</taxon>
        <taxon>Glomerellales</taxon>
        <taxon>Plectosphaerellaceae</taxon>
        <taxon>Plectosphaerella</taxon>
    </lineage>
</organism>